<feature type="transmembrane region" description="Helical" evidence="18">
    <location>
        <begin position="15"/>
        <end position="35"/>
    </location>
</feature>
<evidence type="ECO:0000256" key="1">
    <source>
        <dbReference type="ARBA" id="ARBA00000085"/>
    </source>
</evidence>
<dbReference type="PRINTS" id="PR00344">
    <property type="entry name" value="BCTRLSENSOR"/>
</dbReference>
<dbReference type="PROSITE" id="PS50109">
    <property type="entry name" value="HIS_KIN"/>
    <property type="match status" value="1"/>
</dbReference>
<dbReference type="Gene3D" id="3.40.50.2300">
    <property type="match status" value="2"/>
</dbReference>
<evidence type="ECO:0000259" key="19">
    <source>
        <dbReference type="PROSITE" id="PS50109"/>
    </source>
</evidence>
<evidence type="ECO:0000256" key="7">
    <source>
        <dbReference type="ARBA" id="ARBA00022729"/>
    </source>
</evidence>
<dbReference type="SUPFAM" id="SSF52172">
    <property type="entry name" value="CheY-like"/>
    <property type="match status" value="2"/>
</dbReference>
<evidence type="ECO:0000313" key="23">
    <source>
        <dbReference type="Proteomes" id="UP000664731"/>
    </source>
</evidence>
<dbReference type="EMBL" id="JAFNME010000014">
    <property type="protein sequence ID" value="MBO1249782.1"/>
    <property type="molecule type" value="Genomic_DNA"/>
</dbReference>
<evidence type="ECO:0000256" key="18">
    <source>
        <dbReference type="SAM" id="Phobius"/>
    </source>
</evidence>
<accession>A0A939KBR0</accession>
<dbReference type="InterPro" id="IPR001789">
    <property type="entry name" value="Sig_transdc_resp-reg_receiver"/>
</dbReference>
<evidence type="ECO:0000256" key="10">
    <source>
        <dbReference type="ARBA" id="ARBA00022989"/>
    </source>
</evidence>
<keyword evidence="23" id="KW-1185">Reference proteome</keyword>
<keyword evidence="11" id="KW-0902">Two-component regulatory system</keyword>
<dbReference type="CDD" id="cd16922">
    <property type="entry name" value="HATPase_EvgS-ArcB-TorS-like"/>
    <property type="match status" value="1"/>
</dbReference>
<evidence type="ECO:0000256" key="5">
    <source>
        <dbReference type="ARBA" id="ARBA00022553"/>
    </source>
</evidence>
<dbReference type="PANTHER" id="PTHR45339:SF1">
    <property type="entry name" value="HYBRID SIGNAL TRANSDUCTION HISTIDINE KINASE J"/>
    <property type="match status" value="1"/>
</dbReference>
<keyword evidence="10 18" id="KW-1133">Transmembrane helix</keyword>
<feature type="domain" description="Response regulatory" evidence="20">
    <location>
        <begin position="599"/>
        <end position="722"/>
    </location>
</feature>
<reference evidence="22" key="1">
    <citation type="submission" date="2021-03" db="EMBL/GenBank/DDBJ databases">
        <title>Comamonas denitrificans.</title>
        <authorList>
            <person name="Finster K."/>
        </authorList>
    </citation>
    <scope>NUCLEOTIDE SEQUENCE</scope>
    <source>
        <strain evidence="22">MM2021_4</strain>
    </source>
</reference>
<dbReference type="InterPro" id="IPR003594">
    <property type="entry name" value="HATPase_dom"/>
</dbReference>
<evidence type="ECO:0000256" key="9">
    <source>
        <dbReference type="ARBA" id="ARBA00022840"/>
    </source>
</evidence>
<dbReference type="InterPro" id="IPR036097">
    <property type="entry name" value="HisK_dim/P_sf"/>
</dbReference>
<dbReference type="Gene3D" id="1.10.287.130">
    <property type="match status" value="1"/>
</dbReference>
<comment type="subcellular location">
    <subcellularLocation>
        <location evidence="2">Cell membrane</location>
        <topology evidence="2">Multi-pass membrane protein</topology>
    </subcellularLocation>
</comment>
<evidence type="ECO:0000259" key="20">
    <source>
        <dbReference type="PROSITE" id="PS50110"/>
    </source>
</evidence>
<evidence type="ECO:0000256" key="12">
    <source>
        <dbReference type="ARBA" id="ARBA00023026"/>
    </source>
</evidence>
<feature type="modified residue" description="Phosphohistidine" evidence="16">
    <location>
        <position position="944"/>
    </location>
</feature>
<dbReference type="PROSITE" id="PS50894">
    <property type="entry name" value="HPT"/>
    <property type="match status" value="1"/>
</dbReference>
<keyword evidence="8" id="KW-0547">Nucleotide-binding</keyword>
<dbReference type="InterPro" id="IPR011006">
    <property type="entry name" value="CheY-like_superfamily"/>
</dbReference>
<keyword evidence="9" id="KW-0067">ATP-binding</keyword>
<gene>
    <name evidence="22" type="ORF">J1777_08110</name>
</gene>
<dbReference type="SMART" id="SM00388">
    <property type="entry name" value="HisKA"/>
    <property type="match status" value="1"/>
</dbReference>
<keyword evidence="12" id="KW-0843">Virulence</keyword>
<dbReference type="PROSITE" id="PS50110">
    <property type="entry name" value="RESPONSE_REGULATORY"/>
    <property type="match status" value="2"/>
</dbReference>
<dbReference type="Pfam" id="PF02518">
    <property type="entry name" value="HATPase_c"/>
    <property type="match status" value="1"/>
</dbReference>
<dbReference type="AlphaFoldDB" id="A0A939KBR0"/>
<dbReference type="SUPFAM" id="SSF47384">
    <property type="entry name" value="Homodimeric domain of signal transducing histidine kinase"/>
    <property type="match status" value="1"/>
</dbReference>
<dbReference type="CDD" id="cd12914">
    <property type="entry name" value="PDC1_DGC_like"/>
    <property type="match status" value="1"/>
</dbReference>
<dbReference type="CDD" id="cd17546">
    <property type="entry name" value="REC_hyHK_CKI1_RcsC-like"/>
    <property type="match status" value="2"/>
</dbReference>
<evidence type="ECO:0000256" key="11">
    <source>
        <dbReference type="ARBA" id="ARBA00023012"/>
    </source>
</evidence>
<keyword evidence="4" id="KW-1003">Cell membrane</keyword>
<dbReference type="SMART" id="SM00387">
    <property type="entry name" value="HATPase_c"/>
    <property type="match status" value="1"/>
</dbReference>
<evidence type="ECO:0000256" key="14">
    <source>
        <dbReference type="ARBA" id="ARBA00058004"/>
    </source>
</evidence>
<evidence type="ECO:0000256" key="17">
    <source>
        <dbReference type="PROSITE-ProRule" id="PRU00169"/>
    </source>
</evidence>
<feature type="modified residue" description="4-aspartylphosphate" evidence="17">
    <location>
        <position position="653"/>
    </location>
</feature>
<evidence type="ECO:0000259" key="21">
    <source>
        <dbReference type="PROSITE" id="PS50894"/>
    </source>
</evidence>
<feature type="domain" description="Response regulatory" evidence="20">
    <location>
        <begin position="747"/>
        <end position="864"/>
    </location>
</feature>
<dbReference type="Gene3D" id="1.20.120.160">
    <property type="entry name" value="HPT domain"/>
    <property type="match status" value="1"/>
</dbReference>
<evidence type="ECO:0000256" key="2">
    <source>
        <dbReference type="ARBA" id="ARBA00004651"/>
    </source>
</evidence>
<comment type="catalytic activity">
    <reaction evidence="1">
        <text>ATP + protein L-histidine = ADP + protein N-phospho-L-histidine.</text>
        <dbReference type="EC" id="2.7.13.3"/>
    </reaction>
</comment>
<feature type="domain" description="HPt" evidence="21">
    <location>
        <begin position="905"/>
        <end position="1003"/>
    </location>
</feature>
<comment type="caution">
    <text evidence="22">The sequence shown here is derived from an EMBL/GenBank/DDBJ whole genome shotgun (WGS) entry which is preliminary data.</text>
</comment>
<dbReference type="Gene3D" id="3.30.450.20">
    <property type="entry name" value="PAS domain"/>
    <property type="match status" value="1"/>
</dbReference>
<dbReference type="InterPro" id="IPR003661">
    <property type="entry name" value="HisK_dim/P_dom"/>
</dbReference>
<dbReference type="InterPro" id="IPR036641">
    <property type="entry name" value="HPT_dom_sf"/>
</dbReference>
<evidence type="ECO:0000256" key="13">
    <source>
        <dbReference type="ARBA" id="ARBA00023136"/>
    </source>
</evidence>
<dbReference type="CDD" id="cd00082">
    <property type="entry name" value="HisKA"/>
    <property type="match status" value="1"/>
</dbReference>
<keyword evidence="13 18" id="KW-0472">Membrane</keyword>
<dbReference type="EC" id="2.7.13.3" evidence="3"/>
<dbReference type="InterPro" id="IPR036890">
    <property type="entry name" value="HATPase_C_sf"/>
</dbReference>
<name>A0A939KBR0_9BURK</name>
<sequence length="1087" mass="117346">MPNTQRTFPVSRYGIEWLLLGSALLVVGLIIGHFMSEMRKDIETRERDQLTVQARVIHDALEQQIDTINRTLVGIRDELPYWRSESDGMAQAQSRLKAFADAIPAVRTLSILDAQGNVLASNQDTLLGKNFAERDYFQVAARNPNIDTLYLGPPFRTALGAFGMNMVRMVRGPNGEFAGIVSATLSPDELTRTLESVRYAPDTWAALAHGDGKLFLIAPLQEQLLGVDLTQPGSLFLRHQESGKATNIMTDRVLLTGVWSMVALHTVQPAALKMDKSIVVAISRDLDAMYTRWHSEASLIGGIYALLIAITVPGLYLTQRRRREADAQTQAAHAALAQRTVEAEAASRAKSEFVANMSHEIRTPMNAVLGLLQLMERTGLDARQRDYVHKAEGAARALLAILNDILDFSKVESGKLELDDTPFRLDELLRNLSVVLSSTLQHKAVEVLFQLDPAVPRALRGDGHRLQQVLLNLAGNAIKFTQRGEVVIGLKLLDSTSDSVRIEFSVRDTGIGIAADRLEAIFEGFIQAESSTTRRFGGTGLGLAISRRLVRLMGGELQVQSTPGQGSHFHFTVDFRRDAETSAFERMAAAENDQHAALRVLIVDDNATAREVLAAMVSSFGWQVETATSGAEAIQRLEAATAAGHSFDILCVDWIMPGMDGWETIQSIRARDTGHLPAILMITAHGRELIAERLGEETNPLDGFLVKPVTPSMLFDAVAQATRGASVTVDSHTPANLPTEQPLAGLRLLVVEDTPLNQQVARELLSHAGAEIEVTSDGEQGIACVRRASLPYDAILMDIQMPKMDGYTATRVLRQEMQIATPIIAMTANALPADREACLAAGMSDHIGKPINARELIALVLRHCRPAPLAPAAVPVAAAAPPAAQLPPQPEGFDFAAALARLSGNCALFASLARRFGKDCAALAEAAQIALQHGDRAAVAREMHTLKGLAATLGATALARQAAELEATFKAPRSTSNEAAALAQLASGITASDATFRAVADALDPAQPVPSLPLNKQRLLECLAELDALLLENNMRALDVFATLQREAGDAGDALADPLNALDEALLRLDFAAARTTIAHLKEILSP</sequence>
<dbReference type="PANTHER" id="PTHR45339">
    <property type="entry name" value="HYBRID SIGNAL TRANSDUCTION HISTIDINE KINASE J"/>
    <property type="match status" value="1"/>
</dbReference>
<dbReference type="RefSeq" id="WP_207575244.1">
    <property type="nucleotide sequence ID" value="NZ_JAFNME010000014.1"/>
</dbReference>
<dbReference type="GO" id="GO:0005886">
    <property type="term" value="C:plasma membrane"/>
    <property type="evidence" value="ECO:0007669"/>
    <property type="project" value="UniProtKB-SubCell"/>
</dbReference>
<dbReference type="Proteomes" id="UP000664731">
    <property type="component" value="Unassembled WGS sequence"/>
</dbReference>
<keyword evidence="5 17" id="KW-0597">Phosphoprotein</keyword>
<dbReference type="Gene3D" id="3.30.565.10">
    <property type="entry name" value="Histidine kinase-like ATPase, C-terminal domain"/>
    <property type="match status" value="1"/>
</dbReference>
<dbReference type="InterPro" id="IPR008207">
    <property type="entry name" value="Sig_transdc_His_kin_Hpt_dom"/>
</dbReference>
<feature type="modified residue" description="4-aspartylphosphate" evidence="17">
    <location>
        <position position="798"/>
    </location>
</feature>
<evidence type="ECO:0000256" key="16">
    <source>
        <dbReference type="PROSITE-ProRule" id="PRU00110"/>
    </source>
</evidence>
<dbReference type="InterPro" id="IPR005467">
    <property type="entry name" value="His_kinase_dom"/>
</dbReference>
<dbReference type="SUPFAM" id="SSF55874">
    <property type="entry name" value="ATPase domain of HSP90 chaperone/DNA topoisomerase II/histidine kinase"/>
    <property type="match status" value="1"/>
</dbReference>
<comment type="function">
    <text evidence="14">Member of the two-component regulatory system BvgS/BvgA. Phosphorylates BvgA via a four-step phosphorelay in response to environmental signals.</text>
</comment>
<dbReference type="SUPFAM" id="SSF47226">
    <property type="entry name" value="Histidine-containing phosphotransfer domain, HPT domain"/>
    <property type="match status" value="1"/>
</dbReference>
<dbReference type="SMART" id="SM00448">
    <property type="entry name" value="REC"/>
    <property type="match status" value="2"/>
</dbReference>
<evidence type="ECO:0000256" key="3">
    <source>
        <dbReference type="ARBA" id="ARBA00012438"/>
    </source>
</evidence>
<keyword evidence="7" id="KW-0732">Signal</keyword>
<dbReference type="InterPro" id="IPR004358">
    <property type="entry name" value="Sig_transdc_His_kin-like_C"/>
</dbReference>
<protein>
    <recommendedName>
        <fullName evidence="15">Virulence sensor protein BvgS</fullName>
        <ecNumber evidence="3">2.7.13.3</ecNumber>
    </recommendedName>
</protein>
<evidence type="ECO:0000256" key="8">
    <source>
        <dbReference type="ARBA" id="ARBA00022741"/>
    </source>
</evidence>
<feature type="domain" description="Histidine kinase" evidence="19">
    <location>
        <begin position="356"/>
        <end position="577"/>
    </location>
</feature>
<proteinExistence type="predicted"/>
<dbReference type="GO" id="GO:0000155">
    <property type="term" value="F:phosphorelay sensor kinase activity"/>
    <property type="evidence" value="ECO:0007669"/>
    <property type="project" value="InterPro"/>
</dbReference>
<evidence type="ECO:0000256" key="15">
    <source>
        <dbReference type="ARBA" id="ARBA00070152"/>
    </source>
</evidence>
<dbReference type="FunFam" id="3.30.565.10:FF:000010">
    <property type="entry name" value="Sensor histidine kinase RcsC"/>
    <property type="match status" value="1"/>
</dbReference>
<dbReference type="Pfam" id="PF01627">
    <property type="entry name" value="Hpt"/>
    <property type="match status" value="1"/>
</dbReference>
<dbReference type="Pfam" id="PF00512">
    <property type="entry name" value="HisKA"/>
    <property type="match status" value="1"/>
</dbReference>
<dbReference type="GO" id="GO:0005524">
    <property type="term" value="F:ATP binding"/>
    <property type="evidence" value="ECO:0007669"/>
    <property type="project" value="UniProtKB-KW"/>
</dbReference>
<dbReference type="Pfam" id="PF00072">
    <property type="entry name" value="Response_reg"/>
    <property type="match status" value="2"/>
</dbReference>
<keyword evidence="6 18" id="KW-0812">Transmembrane</keyword>
<evidence type="ECO:0000313" key="22">
    <source>
        <dbReference type="EMBL" id="MBO1249782.1"/>
    </source>
</evidence>
<organism evidence="22 23">
    <name type="scientific">Comamonas denitrificans</name>
    <dbReference type="NCBI Taxonomy" id="117506"/>
    <lineage>
        <taxon>Bacteria</taxon>
        <taxon>Pseudomonadati</taxon>
        <taxon>Pseudomonadota</taxon>
        <taxon>Betaproteobacteria</taxon>
        <taxon>Burkholderiales</taxon>
        <taxon>Comamonadaceae</taxon>
        <taxon>Comamonas</taxon>
    </lineage>
</organism>
<evidence type="ECO:0000256" key="6">
    <source>
        <dbReference type="ARBA" id="ARBA00022692"/>
    </source>
</evidence>
<evidence type="ECO:0000256" key="4">
    <source>
        <dbReference type="ARBA" id="ARBA00022475"/>
    </source>
</evidence>